<comment type="similarity">
    <text evidence="2">Belongs to the ABC transporter superfamily.</text>
</comment>
<dbReference type="OrthoDB" id="9802264at2"/>
<dbReference type="InterPro" id="IPR050086">
    <property type="entry name" value="MetN_ABC_transporter-like"/>
</dbReference>
<dbReference type="PANTHER" id="PTHR43166">
    <property type="entry name" value="AMINO ACID IMPORT ATP-BINDING PROTEIN"/>
    <property type="match status" value="1"/>
</dbReference>
<dbReference type="PROSITE" id="PS50893">
    <property type="entry name" value="ABC_TRANSPORTER_2"/>
    <property type="match status" value="1"/>
</dbReference>
<evidence type="ECO:0000256" key="3">
    <source>
        <dbReference type="ARBA" id="ARBA00022448"/>
    </source>
</evidence>
<dbReference type="GO" id="GO:0016887">
    <property type="term" value="F:ATP hydrolysis activity"/>
    <property type="evidence" value="ECO:0007669"/>
    <property type="project" value="InterPro"/>
</dbReference>
<comment type="caution">
    <text evidence="9">The sequence shown here is derived from an EMBL/GenBank/DDBJ whole genome shotgun (WGS) entry which is preliminary data.</text>
</comment>
<evidence type="ECO:0000313" key="9">
    <source>
        <dbReference type="EMBL" id="RUR26035.1"/>
    </source>
</evidence>
<name>A0A3S0XWB1_9GAMM</name>
<comment type="subcellular location">
    <subcellularLocation>
        <location evidence="1">Cell inner membrane</location>
        <topology evidence="1">Peripheral membrane protein</topology>
    </subcellularLocation>
</comment>
<evidence type="ECO:0000256" key="7">
    <source>
        <dbReference type="ARBA" id="ARBA00023136"/>
    </source>
</evidence>
<keyword evidence="6 9" id="KW-0067">ATP-binding</keyword>
<evidence type="ECO:0000256" key="2">
    <source>
        <dbReference type="ARBA" id="ARBA00005417"/>
    </source>
</evidence>
<gene>
    <name evidence="9" type="ORF">ELY33_17320</name>
</gene>
<dbReference type="AlphaFoldDB" id="A0A3S0XWB1"/>
<dbReference type="InterPro" id="IPR003439">
    <property type="entry name" value="ABC_transporter-like_ATP-bd"/>
</dbReference>
<dbReference type="PROSITE" id="PS00211">
    <property type="entry name" value="ABC_TRANSPORTER_1"/>
    <property type="match status" value="1"/>
</dbReference>
<dbReference type="PANTHER" id="PTHR43166:SF9">
    <property type="entry name" value="GLUTAMATE_ASPARTATE IMPORT ATP-BINDING PROTEIN GLTL"/>
    <property type="match status" value="1"/>
</dbReference>
<keyword evidence="5" id="KW-0547">Nucleotide-binding</keyword>
<dbReference type="InterPro" id="IPR027417">
    <property type="entry name" value="P-loop_NTPase"/>
</dbReference>
<accession>A0A3S0XWB1</accession>
<evidence type="ECO:0000256" key="1">
    <source>
        <dbReference type="ARBA" id="ARBA00004417"/>
    </source>
</evidence>
<dbReference type="InterPro" id="IPR003593">
    <property type="entry name" value="AAA+_ATPase"/>
</dbReference>
<keyword evidence="3" id="KW-0813">Transport</keyword>
<dbReference type="SUPFAM" id="SSF52540">
    <property type="entry name" value="P-loop containing nucleoside triphosphate hydrolases"/>
    <property type="match status" value="1"/>
</dbReference>
<dbReference type="GO" id="GO:0005886">
    <property type="term" value="C:plasma membrane"/>
    <property type="evidence" value="ECO:0007669"/>
    <property type="project" value="UniProtKB-SubCell"/>
</dbReference>
<dbReference type="GO" id="GO:0005524">
    <property type="term" value="F:ATP binding"/>
    <property type="evidence" value="ECO:0007669"/>
    <property type="project" value="UniProtKB-KW"/>
</dbReference>
<proteinExistence type="inferred from homology"/>
<evidence type="ECO:0000256" key="5">
    <source>
        <dbReference type="ARBA" id="ARBA00022741"/>
    </source>
</evidence>
<dbReference type="Gene3D" id="3.40.50.300">
    <property type="entry name" value="P-loop containing nucleotide triphosphate hydrolases"/>
    <property type="match status" value="1"/>
</dbReference>
<organism evidence="9 10">
    <name type="scientific">Vreelandella andesensis</name>
    <dbReference type="NCBI Taxonomy" id="447567"/>
    <lineage>
        <taxon>Bacteria</taxon>
        <taxon>Pseudomonadati</taxon>
        <taxon>Pseudomonadota</taxon>
        <taxon>Gammaproteobacteria</taxon>
        <taxon>Oceanospirillales</taxon>
        <taxon>Halomonadaceae</taxon>
        <taxon>Vreelandella</taxon>
    </lineage>
</organism>
<evidence type="ECO:0000313" key="10">
    <source>
        <dbReference type="Proteomes" id="UP000287336"/>
    </source>
</evidence>
<reference evidence="9 10" key="1">
    <citation type="submission" date="2018-12" db="EMBL/GenBank/DDBJ databases">
        <title>three novel Halomonas strain isolated from plants.</title>
        <authorList>
            <person name="Sun C."/>
        </authorList>
    </citation>
    <scope>NUCLEOTIDE SEQUENCE [LARGE SCALE GENOMIC DNA]</scope>
    <source>
        <strain evidence="9 10">DSM 19434</strain>
    </source>
</reference>
<keyword evidence="4" id="KW-1003">Cell membrane</keyword>
<dbReference type="SMART" id="SM00382">
    <property type="entry name" value="AAA"/>
    <property type="match status" value="1"/>
</dbReference>
<dbReference type="InterPro" id="IPR017871">
    <property type="entry name" value="ABC_transporter-like_CS"/>
</dbReference>
<evidence type="ECO:0000256" key="6">
    <source>
        <dbReference type="ARBA" id="ARBA00022840"/>
    </source>
</evidence>
<keyword evidence="10" id="KW-1185">Reference proteome</keyword>
<sequence length="251" mass="27397">MNASFFPPPILPSISPPLVATVPTLHFGQASFDHRGHRLLAPTTLTLSGCQRTLIMGPNGAGKSLLMRLAHGLLTPSSGYVSWQEKTPTQAMVFQRPVLLRRSAINNLTYALAVSGVPRRQRKDMALEALEKFGLVALAKRPARVLSGGEQQRLALARAWLLNPAVLFLDEPTSALDPAAIKAVEDAVNEFHRNGTRIIMTTHDLHQARRLADEVVFMYGGQVLEHTPAHRFFETPASTQAGAFLRGELVG</sequence>
<dbReference type="RefSeq" id="WP_126949160.1">
    <property type="nucleotide sequence ID" value="NZ_RZHG01000031.1"/>
</dbReference>
<evidence type="ECO:0000256" key="4">
    <source>
        <dbReference type="ARBA" id="ARBA00022475"/>
    </source>
</evidence>
<dbReference type="EMBL" id="RZHG01000031">
    <property type="protein sequence ID" value="RUR26035.1"/>
    <property type="molecule type" value="Genomic_DNA"/>
</dbReference>
<evidence type="ECO:0000259" key="8">
    <source>
        <dbReference type="PROSITE" id="PS50893"/>
    </source>
</evidence>
<feature type="domain" description="ABC transporter" evidence="8">
    <location>
        <begin position="25"/>
        <end position="245"/>
    </location>
</feature>
<keyword evidence="7" id="KW-0472">Membrane</keyword>
<dbReference type="Pfam" id="PF00005">
    <property type="entry name" value="ABC_tran"/>
    <property type="match status" value="1"/>
</dbReference>
<protein>
    <submittedName>
        <fullName evidence="9">ATP-binding cassette domain-containing protein</fullName>
    </submittedName>
</protein>
<dbReference type="Proteomes" id="UP000287336">
    <property type="component" value="Unassembled WGS sequence"/>
</dbReference>